<keyword evidence="8" id="KW-1185">Reference proteome</keyword>
<evidence type="ECO:0000256" key="4">
    <source>
        <dbReference type="HAMAP-Rule" id="MF_00470"/>
    </source>
</evidence>
<dbReference type="InParanoid" id="A0A259TZR6"/>
<dbReference type="HAMAP" id="MF_00470">
    <property type="entry name" value="MenC_1"/>
    <property type="match status" value="1"/>
</dbReference>
<dbReference type="PANTHER" id="PTHR48073">
    <property type="entry name" value="O-SUCCINYLBENZOATE SYNTHASE-RELATED"/>
    <property type="match status" value="1"/>
</dbReference>
<keyword evidence="4" id="KW-0474">Menaquinone biosynthesis</keyword>
<feature type="active site" description="Proton donor" evidence="4">
    <location>
        <position position="166"/>
    </location>
</feature>
<dbReference type="GO" id="GO:0009063">
    <property type="term" value="P:amino acid catabolic process"/>
    <property type="evidence" value="ECO:0007669"/>
    <property type="project" value="InterPro"/>
</dbReference>
<comment type="pathway">
    <text evidence="4">Quinol/quinone metabolism; 1,4-dihydroxy-2-naphthoate biosynthesis; 1,4-dihydroxy-2-naphthoate from chorismate: step 4/7.</text>
</comment>
<dbReference type="RefSeq" id="WP_094548019.1">
    <property type="nucleotide sequence ID" value="NZ_MQWB01000001.1"/>
</dbReference>
<accession>A0A259TZR6</accession>
<comment type="caution">
    <text evidence="7">The sequence shown here is derived from an EMBL/GenBank/DDBJ whole genome shotgun (WGS) entry which is preliminary data.</text>
</comment>
<reference evidence="7 8" key="1">
    <citation type="submission" date="2016-11" db="EMBL/GenBank/DDBJ databases">
        <title>Study of marine rhodopsin-containing bacteria.</title>
        <authorList>
            <person name="Yoshizawa S."/>
            <person name="Kumagai Y."/>
            <person name="Kogure K."/>
        </authorList>
    </citation>
    <scope>NUCLEOTIDE SEQUENCE [LARGE SCALE GENOMIC DNA]</scope>
    <source>
        <strain evidence="7 8">SG-29</strain>
    </source>
</reference>
<feature type="binding site" evidence="4">
    <location>
        <position position="244"/>
    </location>
    <ligand>
        <name>Mg(2+)</name>
        <dbReference type="ChEBI" id="CHEBI:18420"/>
    </ligand>
</feature>
<comment type="function">
    <text evidence="4">Converts 2-succinyl-6-hydroxy-2,4-cyclohexadiene-1-carboxylate (SHCHC) to 2-succinylbenzoate (OSB).</text>
</comment>
<name>A0A259TZR6_9BACT</name>
<comment type="similarity">
    <text evidence="4">Belongs to the mandelate racemase/muconate lactonizing enzyme family. MenC type 1 subfamily.</text>
</comment>
<dbReference type="InterPro" id="IPR010196">
    <property type="entry name" value="OSB_synthase_MenC1"/>
</dbReference>
<sequence length="359" mass="38519">MRLSTYDLLPYTLQLSSPIRLGDTEMTERKGILLRFEAESGEVGWGDCAPLPGFSRETLDEARTALDTLAASFGEHSLDPRLFVDPAGPVYRALDAATPPPSVRYALDLALWSMGSEVLDRTLAQGLHPEPAVALPLCGLLQGDKRTILKDAARMGGASYRAVKMKVGRGKMDDEIALVHEVRSKIGAGVELRLDANRAWTMEEAKDFARGIRDAQVSFVEEPLKDPTGLPMLWMDTGLPIALDETLHLPQGEAFVRGWVAAVVLKPTLIGGIVRTLQLAAKARTVGARPILSSSYESGVGLRGLVALAAATDAEPAGLDTARRFTTDVLAQPLVFDGPFVDVPALLSKKVEISDAVAA</sequence>
<keyword evidence="1 4" id="KW-0479">Metal-binding</keyword>
<dbReference type="UniPathway" id="UPA01057">
    <property type="reaction ID" value="UER00165"/>
</dbReference>
<keyword evidence="3 4" id="KW-0456">Lyase</keyword>
<dbReference type="OrthoDB" id="9775391at2"/>
<comment type="pathway">
    <text evidence="4">Quinol/quinone metabolism; menaquinone biosynthesis.</text>
</comment>
<feature type="domain" description="Mandelate racemase/muconate lactonizing enzyme C-terminal" evidence="6">
    <location>
        <begin position="146"/>
        <end position="240"/>
    </location>
</feature>
<gene>
    <name evidence="4" type="primary">menC</name>
    <name evidence="7" type="ORF">BSZ36_08900</name>
</gene>
<dbReference type="GO" id="GO:0043748">
    <property type="term" value="F:O-succinylbenzoate synthase activity"/>
    <property type="evidence" value="ECO:0007669"/>
    <property type="project" value="UniProtKB-EC"/>
</dbReference>
<evidence type="ECO:0000313" key="8">
    <source>
        <dbReference type="Proteomes" id="UP000216446"/>
    </source>
</evidence>
<dbReference type="InterPro" id="IPR029065">
    <property type="entry name" value="Enolase_C-like"/>
</dbReference>
<evidence type="ECO:0000313" key="7">
    <source>
        <dbReference type="EMBL" id="OZC03078.1"/>
    </source>
</evidence>
<dbReference type="EMBL" id="MQWB01000001">
    <property type="protein sequence ID" value="OZC03078.1"/>
    <property type="molecule type" value="Genomic_DNA"/>
</dbReference>
<dbReference type="InterPro" id="IPR013342">
    <property type="entry name" value="Mandelate_racemase_C"/>
</dbReference>
<dbReference type="PROSITE" id="PS00909">
    <property type="entry name" value="MR_MLE_2"/>
    <property type="match status" value="1"/>
</dbReference>
<dbReference type="InterPro" id="IPR018110">
    <property type="entry name" value="Mandel_Rmase/mucon_lact_enz_CS"/>
</dbReference>
<dbReference type="SFLD" id="SFLDS00001">
    <property type="entry name" value="Enolase"/>
    <property type="match status" value="1"/>
</dbReference>
<protein>
    <recommendedName>
        <fullName evidence="4 5">o-succinylbenzoate synthase</fullName>
        <shortName evidence="4">OSB synthase</shortName>
        <shortName evidence="4">OSBS</shortName>
        <ecNumber evidence="4 5">4.2.1.113</ecNumber>
    </recommendedName>
    <alternativeName>
        <fullName evidence="4">4-(2'-carboxyphenyl)-4-oxybutyric acid synthase</fullName>
    </alternativeName>
    <alternativeName>
        <fullName evidence="4">o-succinylbenzoic acid synthase</fullName>
    </alternativeName>
</protein>
<dbReference type="InterPro" id="IPR036849">
    <property type="entry name" value="Enolase-like_C_sf"/>
</dbReference>
<organism evidence="7 8">
    <name type="scientific">Rubricoccus marinus</name>
    <dbReference type="NCBI Taxonomy" id="716817"/>
    <lineage>
        <taxon>Bacteria</taxon>
        <taxon>Pseudomonadati</taxon>
        <taxon>Rhodothermota</taxon>
        <taxon>Rhodothermia</taxon>
        <taxon>Rhodothermales</taxon>
        <taxon>Rubricoccaceae</taxon>
        <taxon>Rubricoccus</taxon>
    </lineage>
</organism>
<evidence type="ECO:0000259" key="6">
    <source>
        <dbReference type="SMART" id="SM00922"/>
    </source>
</evidence>
<comment type="cofactor">
    <cofactor evidence="4">
        <name>a divalent metal cation</name>
        <dbReference type="ChEBI" id="CHEBI:60240"/>
    </cofactor>
</comment>
<feature type="binding site" evidence="4">
    <location>
        <position position="195"/>
    </location>
    <ligand>
        <name>Mg(2+)</name>
        <dbReference type="ChEBI" id="CHEBI:18420"/>
    </ligand>
</feature>
<dbReference type="CDD" id="cd03320">
    <property type="entry name" value="OSBS"/>
    <property type="match status" value="1"/>
</dbReference>
<dbReference type="InterPro" id="IPR029017">
    <property type="entry name" value="Enolase-like_N"/>
</dbReference>
<dbReference type="SFLD" id="SFLDG00180">
    <property type="entry name" value="muconate_cycloisomerase"/>
    <property type="match status" value="1"/>
</dbReference>
<dbReference type="NCBIfam" id="TIGR01927">
    <property type="entry name" value="menC_gam_Gplu"/>
    <property type="match status" value="1"/>
</dbReference>
<dbReference type="SMART" id="SM00922">
    <property type="entry name" value="MR_MLE"/>
    <property type="match status" value="1"/>
</dbReference>
<dbReference type="Pfam" id="PF21508">
    <property type="entry name" value="MenC_N"/>
    <property type="match status" value="1"/>
</dbReference>
<keyword evidence="2 4" id="KW-0460">Magnesium</keyword>
<dbReference type="GO" id="GO:0009234">
    <property type="term" value="P:menaquinone biosynthetic process"/>
    <property type="evidence" value="ECO:0007669"/>
    <property type="project" value="UniProtKB-UniRule"/>
</dbReference>
<dbReference type="Proteomes" id="UP000216446">
    <property type="component" value="Unassembled WGS sequence"/>
</dbReference>
<feature type="binding site" evidence="4">
    <location>
        <position position="221"/>
    </location>
    <ligand>
        <name>Mg(2+)</name>
        <dbReference type="ChEBI" id="CHEBI:18420"/>
    </ligand>
</feature>
<dbReference type="InterPro" id="IPR041338">
    <property type="entry name" value="OSBS_N"/>
</dbReference>
<evidence type="ECO:0000256" key="3">
    <source>
        <dbReference type="ARBA" id="ARBA00023239"/>
    </source>
</evidence>
<dbReference type="SUPFAM" id="SSF51604">
    <property type="entry name" value="Enolase C-terminal domain-like"/>
    <property type="match status" value="1"/>
</dbReference>
<dbReference type="GO" id="GO:0000287">
    <property type="term" value="F:magnesium ion binding"/>
    <property type="evidence" value="ECO:0007669"/>
    <property type="project" value="UniProtKB-UniRule"/>
</dbReference>
<dbReference type="AlphaFoldDB" id="A0A259TZR6"/>
<dbReference type="SUPFAM" id="SSF54826">
    <property type="entry name" value="Enolase N-terminal domain-like"/>
    <property type="match status" value="1"/>
</dbReference>
<dbReference type="FunCoup" id="A0A259TZR6">
    <property type="interactions" value="83"/>
</dbReference>
<dbReference type="PANTHER" id="PTHR48073:SF2">
    <property type="entry name" value="O-SUCCINYLBENZOATE SYNTHASE"/>
    <property type="match status" value="1"/>
</dbReference>
<dbReference type="Pfam" id="PF13378">
    <property type="entry name" value="MR_MLE_C"/>
    <property type="match status" value="1"/>
</dbReference>
<evidence type="ECO:0000256" key="5">
    <source>
        <dbReference type="NCBIfam" id="TIGR01927"/>
    </source>
</evidence>
<dbReference type="EC" id="4.2.1.113" evidence="4 5"/>
<evidence type="ECO:0000256" key="2">
    <source>
        <dbReference type="ARBA" id="ARBA00022842"/>
    </source>
</evidence>
<feature type="active site" description="Proton acceptor" evidence="4">
    <location>
        <position position="266"/>
    </location>
</feature>
<comment type="catalytic activity">
    <reaction evidence="4">
        <text>(1R,6R)-6-hydroxy-2-succinyl-cyclohexa-2,4-diene-1-carboxylate = 2-succinylbenzoate + H2O</text>
        <dbReference type="Rhea" id="RHEA:10196"/>
        <dbReference type="ChEBI" id="CHEBI:15377"/>
        <dbReference type="ChEBI" id="CHEBI:18325"/>
        <dbReference type="ChEBI" id="CHEBI:58689"/>
        <dbReference type="EC" id="4.2.1.113"/>
    </reaction>
</comment>
<dbReference type="SFLD" id="SFLDF00009">
    <property type="entry name" value="o-succinylbenzoate_synthase"/>
    <property type="match status" value="1"/>
</dbReference>
<proteinExistence type="inferred from homology"/>
<dbReference type="UniPathway" id="UPA00079"/>
<dbReference type="Gene3D" id="3.30.390.10">
    <property type="entry name" value="Enolase-like, N-terminal domain"/>
    <property type="match status" value="1"/>
</dbReference>
<dbReference type="Gene3D" id="3.20.20.120">
    <property type="entry name" value="Enolase-like C-terminal domain"/>
    <property type="match status" value="1"/>
</dbReference>
<evidence type="ECO:0000256" key="1">
    <source>
        <dbReference type="ARBA" id="ARBA00022723"/>
    </source>
</evidence>